<evidence type="ECO:0000313" key="10">
    <source>
        <dbReference type="EMBL" id="CRX38844.1"/>
    </source>
</evidence>
<dbReference type="PANTHER" id="PTHR33398:SF1">
    <property type="entry name" value="SMALL RIBOSOMAL SUBUNIT PROTEIN BS20C"/>
    <property type="match status" value="1"/>
</dbReference>
<dbReference type="EMBL" id="CWGJ01000025">
    <property type="protein sequence ID" value="CRX38844.1"/>
    <property type="molecule type" value="Genomic_DNA"/>
</dbReference>
<dbReference type="InterPro" id="IPR036510">
    <property type="entry name" value="Ribosomal_bS20_sf"/>
</dbReference>
<keyword evidence="4 8" id="KW-0694">RNA-binding</keyword>
<dbReference type="GO" id="GO:0003735">
    <property type="term" value="F:structural constituent of ribosome"/>
    <property type="evidence" value="ECO:0007669"/>
    <property type="project" value="InterPro"/>
</dbReference>
<dbReference type="GO" id="GO:0070181">
    <property type="term" value="F:small ribosomal subunit rRNA binding"/>
    <property type="evidence" value="ECO:0007669"/>
    <property type="project" value="TreeGrafter"/>
</dbReference>
<dbReference type="Pfam" id="PF01649">
    <property type="entry name" value="Ribosomal_S20p"/>
    <property type="match status" value="1"/>
</dbReference>
<feature type="region of interest" description="Disordered" evidence="9">
    <location>
        <begin position="1"/>
        <end position="27"/>
    </location>
</feature>
<dbReference type="GO" id="GO:0005829">
    <property type="term" value="C:cytosol"/>
    <property type="evidence" value="ECO:0007669"/>
    <property type="project" value="TreeGrafter"/>
</dbReference>
<comment type="similarity">
    <text evidence="2 8">Belongs to the bacterial ribosomal protein bS20 family.</text>
</comment>
<sequence>MAKDKAGDKKAPVRRPQAQKRDIQNKKRRLINKSFLSSLRTTLKQFAAAVEKGDKEAITASLKESYSMLDKGAKRGILKLNAASRKKSRLTAQASAKLA</sequence>
<keyword evidence="3 8" id="KW-0699">rRNA-binding</keyword>
<organism evidence="10 11">
    <name type="scientific">Estrella lausannensis</name>
    <dbReference type="NCBI Taxonomy" id="483423"/>
    <lineage>
        <taxon>Bacteria</taxon>
        <taxon>Pseudomonadati</taxon>
        <taxon>Chlamydiota</taxon>
        <taxon>Chlamydiia</taxon>
        <taxon>Parachlamydiales</taxon>
        <taxon>Candidatus Criblamydiaceae</taxon>
        <taxon>Estrella</taxon>
    </lineage>
</organism>
<dbReference type="Proteomes" id="UP000220251">
    <property type="component" value="Unassembled WGS sequence"/>
</dbReference>
<keyword evidence="6 8" id="KW-0687">Ribonucleoprotein</keyword>
<evidence type="ECO:0000256" key="6">
    <source>
        <dbReference type="ARBA" id="ARBA00023274"/>
    </source>
</evidence>
<gene>
    <name evidence="8 10" type="primary">rpsT</name>
    <name evidence="10" type="ORF">ELAC_1516</name>
</gene>
<dbReference type="SUPFAM" id="SSF46992">
    <property type="entry name" value="Ribosomal protein S20"/>
    <property type="match status" value="1"/>
</dbReference>
<evidence type="ECO:0000256" key="4">
    <source>
        <dbReference type="ARBA" id="ARBA00022884"/>
    </source>
</evidence>
<dbReference type="Gene3D" id="1.20.58.110">
    <property type="entry name" value="Ribosomal protein S20"/>
    <property type="match status" value="1"/>
</dbReference>
<dbReference type="HAMAP" id="MF_00500">
    <property type="entry name" value="Ribosomal_bS20"/>
    <property type="match status" value="1"/>
</dbReference>
<evidence type="ECO:0000256" key="7">
    <source>
        <dbReference type="ARBA" id="ARBA00035136"/>
    </source>
</evidence>
<feature type="compositionally biased region" description="Basic and acidic residues" evidence="9">
    <location>
        <begin position="1"/>
        <end position="11"/>
    </location>
</feature>
<accession>A0A0H5DSR4</accession>
<proteinExistence type="inferred from homology"/>
<evidence type="ECO:0000256" key="9">
    <source>
        <dbReference type="SAM" id="MobiDB-lite"/>
    </source>
</evidence>
<dbReference type="OrthoDB" id="21589at2"/>
<dbReference type="GO" id="GO:0015935">
    <property type="term" value="C:small ribosomal subunit"/>
    <property type="evidence" value="ECO:0007669"/>
    <property type="project" value="TreeGrafter"/>
</dbReference>
<reference evidence="11" key="1">
    <citation type="submission" date="2015-06" db="EMBL/GenBank/DDBJ databases">
        <authorList>
            <person name="Bertelli C."/>
        </authorList>
    </citation>
    <scope>NUCLEOTIDE SEQUENCE [LARGE SCALE GENOMIC DNA]</scope>
    <source>
        <strain evidence="11">CRIB-30</strain>
    </source>
</reference>
<dbReference type="PANTHER" id="PTHR33398">
    <property type="entry name" value="30S RIBOSOMAL PROTEIN S20"/>
    <property type="match status" value="1"/>
</dbReference>
<dbReference type="InterPro" id="IPR002583">
    <property type="entry name" value="Ribosomal_bS20"/>
</dbReference>
<evidence type="ECO:0000256" key="8">
    <source>
        <dbReference type="HAMAP-Rule" id="MF_00500"/>
    </source>
</evidence>
<comment type="function">
    <text evidence="1 8">Binds directly to 16S ribosomal RNA.</text>
</comment>
<evidence type="ECO:0000256" key="1">
    <source>
        <dbReference type="ARBA" id="ARBA00003134"/>
    </source>
</evidence>
<name>A0A0H5DSR4_9BACT</name>
<evidence type="ECO:0000256" key="5">
    <source>
        <dbReference type="ARBA" id="ARBA00022980"/>
    </source>
</evidence>
<dbReference type="NCBIfam" id="TIGR00029">
    <property type="entry name" value="S20"/>
    <property type="match status" value="1"/>
</dbReference>
<evidence type="ECO:0000256" key="3">
    <source>
        <dbReference type="ARBA" id="ARBA00022730"/>
    </source>
</evidence>
<keyword evidence="11" id="KW-1185">Reference proteome</keyword>
<keyword evidence="5 8" id="KW-0689">Ribosomal protein</keyword>
<protein>
    <recommendedName>
        <fullName evidence="7 8">Small ribosomal subunit protein bS20</fullName>
    </recommendedName>
</protein>
<dbReference type="AlphaFoldDB" id="A0A0H5DSR4"/>
<evidence type="ECO:0000256" key="2">
    <source>
        <dbReference type="ARBA" id="ARBA00007634"/>
    </source>
</evidence>
<evidence type="ECO:0000313" key="11">
    <source>
        <dbReference type="Proteomes" id="UP000220251"/>
    </source>
</evidence>
<dbReference type="GO" id="GO:0006412">
    <property type="term" value="P:translation"/>
    <property type="evidence" value="ECO:0007669"/>
    <property type="project" value="UniProtKB-UniRule"/>
</dbReference>
<dbReference type="RefSeq" id="WP_098038706.1">
    <property type="nucleotide sequence ID" value="NZ_CWGJ01000025.1"/>
</dbReference>